<dbReference type="InterPro" id="IPR011990">
    <property type="entry name" value="TPR-like_helical_dom_sf"/>
</dbReference>
<feature type="domain" description="SusD-like N-terminal" evidence="7">
    <location>
        <begin position="69"/>
        <end position="225"/>
    </location>
</feature>
<proteinExistence type="inferred from homology"/>
<dbReference type="GO" id="GO:0009279">
    <property type="term" value="C:cell outer membrane"/>
    <property type="evidence" value="ECO:0007669"/>
    <property type="project" value="UniProtKB-SubCell"/>
</dbReference>
<reference evidence="9" key="1">
    <citation type="submission" date="2016-10" db="EMBL/GenBank/DDBJ databases">
        <authorList>
            <person name="Varghese N."/>
            <person name="Submissions S."/>
        </authorList>
    </citation>
    <scope>NUCLEOTIDE SEQUENCE [LARGE SCALE GENOMIC DNA]</scope>
    <source>
        <strain evidence="9">DSM 23920</strain>
    </source>
</reference>
<protein>
    <submittedName>
        <fullName evidence="8">Starch-binding associating with outer membrane</fullName>
    </submittedName>
</protein>
<keyword evidence="3" id="KW-0732">Signal</keyword>
<dbReference type="SUPFAM" id="SSF48452">
    <property type="entry name" value="TPR-like"/>
    <property type="match status" value="1"/>
</dbReference>
<dbReference type="InterPro" id="IPR012944">
    <property type="entry name" value="SusD_RagB_dom"/>
</dbReference>
<name>A0A1H3WUI2_9BACT</name>
<comment type="subcellular location">
    <subcellularLocation>
        <location evidence="1">Cell outer membrane</location>
    </subcellularLocation>
</comment>
<feature type="domain" description="RagB/SusD" evidence="6">
    <location>
        <begin position="354"/>
        <end position="463"/>
    </location>
</feature>
<dbReference type="AlphaFoldDB" id="A0A1H3WUI2"/>
<evidence type="ECO:0000256" key="3">
    <source>
        <dbReference type="ARBA" id="ARBA00022729"/>
    </source>
</evidence>
<keyword evidence="4" id="KW-0472">Membrane</keyword>
<gene>
    <name evidence="8" type="ORF">SAMN05660909_00088</name>
</gene>
<dbReference type="EMBL" id="FNRL01000001">
    <property type="protein sequence ID" value="SDZ90806.1"/>
    <property type="molecule type" value="Genomic_DNA"/>
</dbReference>
<dbReference type="STRING" id="408074.SAMN05660909_00088"/>
<evidence type="ECO:0000256" key="5">
    <source>
        <dbReference type="ARBA" id="ARBA00023237"/>
    </source>
</evidence>
<dbReference type="Pfam" id="PF07980">
    <property type="entry name" value="SusD_RagB"/>
    <property type="match status" value="1"/>
</dbReference>
<dbReference type="OrthoDB" id="636214at2"/>
<dbReference type="Pfam" id="PF14322">
    <property type="entry name" value="SusD-like_3"/>
    <property type="match status" value="1"/>
</dbReference>
<keyword evidence="9" id="KW-1185">Reference proteome</keyword>
<evidence type="ECO:0000313" key="9">
    <source>
        <dbReference type="Proteomes" id="UP000199656"/>
    </source>
</evidence>
<dbReference type="PROSITE" id="PS51257">
    <property type="entry name" value="PROKAR_LIPOPROTEIN"/>
    <property type="match status" value="1"/>
</dbReference>
<accession>A0A1H3WUI2</accession>
<evidence type="ECO:0000256" key="4">
    <source>
        <dbReference type="ARBA" id="ARBA00023136"/>
    </source>
</evidence>
<evidence type="ECO:0000259" key="7">
    <source>
        <dbReference type="Pfam" id="PF14322"/>
    </source>
</evidence>
<comment type="similarity">
    <text evidence="2">Belongs to the SusD family.</text>
</comment>
<keyword evidence="5" id="KW-0998">Cell outer membrane</keyword>
<evidence type="ECO:0000256" key="2">
    <source>
        <dbReference type="ARBA" id="ARBA00006275"/>
    </source>
</evidence>
<dbReference type="RefSeq" id="WP_089757490.1">
    <property type="nucleotide sequence ID" value="NZ_BKAT01000015.1"/>
</dbReference>
<sequence>MKHIYNRLALLGCLAAFSACEKDLQYKTYGDLSDVVSTTEGAVAAVNAAYTGLAGGSDWQGGWDAGTYAWRTQAMMTTDEGICSWGGNWIPLRNLNYTPDFDWVTHNYGRYTPYISRIAISLDNLEKLDINADLKKRYIGELKALRAHYAQLLYFNYGPFTIVTDAKVAANPDAPYLPRPSIETVVAQIEKDYKEAAAALPDKFTGSDYGRFSKAAALTGLMKLYMHEKKWADAVTVGQQITQLGYSLLPNYEDNFSTVSKGGNSPEMILAVVCSSSGGDQYTNMWLAHALPSDYKDSTGIPLTAWGGYKMPWSSYDKFDKKDKRLKVLLESYPTGKDANGKVIYKNARTAGELGAIPVKFAPDPSRANSQNSAVDFPVYRYADVLLMLAESINEANGAPNQQAYDAINAVRARAGLDKLPAGLTKAQFLAKIQDERLFELWGEGWRKDDLIRWNLYIQRAVKDGSTTAQAYKVLLPLPRQVITQSGGVIKQNEGYN</sequence>
<evidence type="ECO:0000256" key="1">
    <source>
        <dbReference type="ARBA" id="ARBA00004442"/>
    </source>
</evidence>
<organism evidence="8 9">
    <name type="scientific">Chitinophaga terrae</name>
    <name type="common">ex Kim and Jung 2007</name>
    <dbReference type="NCBI Taxonomy" id="408074"/>
    <lineage>
        <taxon>Bacteria</taxon>
        <taxon>Pseudomonadati</taxon>
        <taxon>Bacteroidota</taxon>
        <taxon>Chitinophagia</taxon>
        <taxon>Chitinophagales</taxon>
        <taxon>Chitinophagaceae</taxon>
        <taxon>Chitinophaga</taxon>
    </lineage>
</organism>
<dbReference type="Proteomes" id="UP000199656">
    <property type="component" value="Unassembled WGS sequence"/>
</dbReference>
<evidence type="ECO:0000259" key="6">
    <source>
        <dbReference type="Pfam" id="PF07980"/>
    </source>
</evidence>
<evidence type="ECO:0000313" key="8">
    <source>
        <dbReference type="EMBL" id="SDZ90806.1"/>
    </source>
</evidence>
<dbReference type="InterPro" id="IPR033985">
    <property type="entry name" value="SusD-like_N"/>
</dbReference>
<dbReference type="Gene3D" id="1.25.40.390">
    <property type="match status" value="1"/>
</dbReference>